<feature type="domain" description="Integrase catalytic" evidence="3">
    <location>
        <begin position="131"/>
        <end position="305"/>
    </location>
</feature>
<dbReference type="SUPFAM" id="SSF46689">
    <property type="entry name" value="Homeodomain-like"/>
    <property type="match status" value="1"/>
</dbReference>
<keyword evidence="1" id="KW-0805">Transcription regulation</keyword>
<evidence type="ECO:0000259" key="3">
    <source>
        <dbReference type="PROSITE" id="PS50994"/>
    </source>
</evidence>
<proteinExistence type="predicted"/>
<dbReference type="PANTHER" id="PTHR35004:SF6">
    <property type="entry name" value="TRANSPOSASE"/>
    <property type="match status" value="1"/>
</dbReference>
<sequence>MSKARLIITAVTVQGLSQAEVARTYGVSKGWVSKLLARWRREGDAAFQPRSRRPRSSPNALAAETVELIFELRHRLTAKGLDAGAHTIAWHLQHHHHVSVSASTIWRTLKRAGMVEPEPKKRPKSSYLRFEADLPNECWQSDFSHYRLADDTNTEILTFLDDCTRYAVSITAHRAVTTPIVVATFRAATETHGNPAATLTDNGMVFTVKHSGWGRRGGRNAFEAELRDRGIVQKNGAPSHPQTQGKVERFQQTMKNWLHAQHPQPATLADLQRLLDDFADEYNHRRPHRSLPHQATPAARYHALPKAAPTPGGRDHDNHARLRRDRIDKTGTVTLRVHGKLRHIGIGRAHARTHVLILANDLDITIINAVTGELLRELTIDLDRDYQPRTTRNPRT</sequence>
<organism evidence="5 6">
    <name type="scientific">Pseudolysinimonas yzui</name>
    <dbReference type="NCBI Taxonomy" id="2708254"/>
    <lineage>
        <taxon>Bacteria</taxon>
        <taxon>Bacillati</taxon>
        <taxon>Actinomycetota</taxon>
        <taxon>Actinomycetes</taxon>
        <taxon>Micrococcales</taxon>
        <taxon>Microbacteriaceae</taxon>
        <taxon>Pseudolysinimonas</taxon>
    </lineage>
</organism>
<evidence type="ECO:0000256" key="1">
    <source>
        <dbReference type="ARBA" id="ARBA00023015"/>
    </source>
</evidence>
<dbReference type="Pfam" id="PF13565">
    <property type="entry name" value="HTH_32"/>
    <property type="match status" value="1"/>
</dbReference>
<keyword evidence="2" id="KW-0804">Transcription</keyword>
<reference evidence="5" key="1">
    <citation type="journal article" date="2014" name="Int. J. Syst. Evol. Microbiol.">
        <title>Complete genome sequence of Corynebacterium casei LMG S-19264T (=DSM 44701T), isolated from a smear-ripened cheese.</title>
        <authorList>
            <consortium name="US DOE Joint Genome Institute (JGI-PGF)"/>
            <person name="Walter F."/>
            <person name="Albersmeier A."/>
            <person name="Kalinowski J."/>
            <person name="Ruckert C."/>
        </authorList>
    </citation>
    <scope>NUCLEOTIDE SEQUENCE</scope>
    <source>
        <strain evidence="5">CGMCC 1.16548</strain>
    </source>
</reference>
<dbReference type="Proteomes" id="UP000617531">
    <property type="component" value="Unassembled WGS sequence"/>
</dbReference>
<dbReference type="GO" id="GO:0015074">
    <property type="term" value="P:DNA integration"/>
    <property type="evidence" value="ECO:0007669"/>
    <property type="project" value="InterPro"/>
</dbReference>
<dbReference type="InterPro" id="IPR036397">
    <property type="entry name" value="RNaseH_sf"/>
</dbReference>
<evidence type="ECO:0000313" key="4">
    <source>
        <dbReference type="EMBL" id="GHF26814.1"/>
    </source>
</evidence>
<dbReference type="EMBL" id="BNAI01000013">
    <property type="protein sequence ID" value="GHF26814.1"/>
    <property type="molecule type" value="Genomic_DNA"/>
</dbReference>
<dbReference type="EMBL" id="BNAI01000017">
    <property type="protein sequence ID" value="GHF27613.1"/>
    <property type="molecule type" value="Genomic_DNA"/>
</dbReference>
<evidence type="ECO:0000313" key="5">
    <source>
        <dbReference type="EMBL" id="GHF27613.1"/>
    </source>
</evidence>
<comment type="caution">
    <text evidence="5">The sequence shown here is derived from an EMBL/GenBank/DDBJ whole genome shotgun (WGS) entry which is preliminary data.</text>
</comment>
<dbReference type="InterPro" id="IPR009057">
    <property type="entry name" value="Homeodomain-like_sf"/>
</dbReference>
<dbReference type="InterPro" id="IPR047656">
    <property type="entry name" value="IS481-like_transpos"/>
</dbReference>
<gene>
    <name evidence="4" type="ORF">GCM10011600_29670</name>
    <name evidence="5" type="ORF">GCM10011600_30510</name>
</gene>
<keyword evidence="6" id="KW-1185">Reference proteome</keyword>
<dbReference type="InterPro" id="IPR012337">
    <property type="entry name" value="RNaseH-like_sf"/>
</dbReference>
<dbReference type="InterPro" id="IPR001584">
    <property type="entry name" value="Integrase_cat-core"/>
</dbReference>
<dbReference type="RefSeq" id="WP_191284326.1">
    <property type="nucleotide sequence ID" value="NZ_BNAI01000013.1"/>
</dbReference>
<reference evidence="5" key="2">
    <citation type="submission" date="2020-09" db="EMBL/GenBank/DDBJ databases">
        <authorList>
            <person name="Sun Q."/>
            <person name="Zhou Y."/>
        </authorList>
    </citation>
    <scope>NUCLEOTIDE SEQUENCE</scope>
    <source>
        <strain evidence="5">CGMCC 1.16548</strain>
    </source>
</reference>
<dbReference type="Gene3D" id="3.30.420.10">
    <property type="entry name" value="Ribonuclease H-like superfamily/Ribonuclease H"/>
    <property type="match status" value="1"/>
</dbReference>
<dbReference type="PROSITE" id="PS50994">
    <property type="entry name" value="INTEGRASE"/>
    <property type="match status" value="1"/>
</dbReference>
<name>A0A8J3GSU3_9MICO</name>
<protein>
    <recommendedName>
        <fullName evidence="3">Integrase catalytic domain-containing protein</fullName>
    </recommendedName>
</protein>
<dbReference type="GO" id="GO:0003676">
    <property type="term" value="F:nucleic acid binding"/>
    <property type="evidence" value="ECO:0007669"/>
    <property type="project" value="InterPro"/>
</dbReference>
<dbReference type="Pfam" id="PF13683">
    <property type="entry name" value="rve_3"/>
    <property type="match status" value="1"/>
</dbReference>
<evidence type="ECO:0000313" key="6">
    <source>
        <dbReference type="Proteomes" id="UP000617531"/>
    </source>
</evidence>
<dbReference type="InterPro" id="IPR053721">
    <property type="entry name" value="Fimbrial_Adhesin_Reg"/>
</dbReference>
<dbReference type="AlphaFoldDB" id="A0A8J3GSU3"/>
<dbReference type="SUPFAM" id="SSF53098">
    <property type="entry name" value="Ribonuclease H-like"/>
    <property type="match status" value="1"/>
</dbReference>
<dbReference type="Gene3D" id="1.10.10.2690">
    <property type="match status" value="1"/>
</dbReference>
<dbReference type="PANTHER" id="PTHR35004">
    <property type="entry name" value="TRANSPOSASE RV3428C-RELATED"/>
    <property type="match status" value="1"/>
</dbReference>
<dbReference type="NCBIfam" id="NF033577">
    <property type="entry name" value="transpos_IS481"/>
    <property type="match status" value="1"/>
</dbReference>
<evidence type="ECO:0000256" key="2">
    <source>
        <dbReference type="ARBA" id="ARBA00023163"/>
    </source>
</evidence>
<accession>A0A8J3GSU3</accession>